<dbReference type="EMBL" id="UOFG01000017">
    <property type="protein sequence ID" value="VAW58112.1"/>
    <property type="molecule type" value="Genomic_DNA"/>
</dbReference>
<organism evidence="1">
    <name type="scientific">hydrothermal vent metagenome</name>
    <dbReference type="NCBI Taxonomy" id="652676"/>
    <lineage>
        <taxon>unclassified sequences</taxon>
        <taxon>metagenomes</taxon>
        <taxon>ecological metagenomes</taxon>
    </lineage>
</organism>
<proteinExistence type="predicted"/>
<evidence type="ECO:0000313" key="1">
    <source>
        <dbReference type="EMBL" id="VAW58112.1"/>
    </source>
</evidence>
<accession>A0A3B0X3R7</accession>
<protein>
    <recommendedName>
        <fullName evidence="2">YtkA-like domain-containing protein</fullName>
    </recommendedName>
</protein>
<sequence length="151" mass="17302">MKIAFLFLLVLLGSWFAGQWINSRVGTGSREGEIIFHDQSACELLKSECEFRQLEKNYRIKFIEKPSPLTPFTLQLKTENLQPDAVEISFEMEGMDMGYAVYQMYYDPILAVWQTKATLPVCSLGRGDWVLKTSLGSAGEWAVTEFRFLLE</sequence>
<dbReference type="AlphaFoldDB" id="A0A3B0X3R7"/>
<name>A0A3B0X3R7_9ZZZZ</name>
<reference evidence="1" key="1">
    <citation type="submission" date="2018-06" db="EMBL/GenBank/DDBJ databases">
        <authorList>
            <person name="Zhirakovskaya E."/>
        </authorList>
    </citation>
    <scope>NUCLEOTIDE SEQUENCE</scope>
</reference>
<evidence type="ECO:0008006" key="2">
    <source>
        <dbReference type="Google" id="ProtNLM"/>
    </source>
</evidence>
<gene>
    <name evidence="1" type="ORF">MNBD_GAMMA11-3063</name>
</gene>